<gene>
    <name evidence="3" type="ORF">GcLGCM259_2196</name>
</gene>
<reference evidence="3 4" key="1">
    <citation type="submission" date="2018-12" db="EMBL/GenBank/DDBJ databases">
        <title>Complete Genome Sequence of Glutamicibacter creatinolyticus strain LGCM259,isolated from an abscess of a 12-year-old mare in Italy.</title>
        <authorList>
            <person name="Santos R.G."/>
            <person name="Silva A.L."/>
            <person name="Seyffert N."/>
            <person name="Castro T.L.P."/>
            <person name="Attili A.R."/>
            <person name="Rifici C."/>
            <person name="Mazzullo G."/>
            <person name="Brenig B."/>
            <person name="Venanzi F."/>
            <person name="Azevedo V."/>
        </authorList>
    </citation>
    <scope>NUCLEOTIDE SEQUENCE [LARGE SCALE GENOMIC DNA]</scope>
    <source>
        <strain evidence="3 4">LGCM 259</strain>
    </source>
</reference>
<organism evidence="3 4">
    <name type="scientific">Glutamicibacter creatinolyticus</name>
    <dbReference type="NCBI Taxonomy" id="162496"/>
    <lineage>
        <taxon>Bacteria</taxon>
        <taxon>Bacillati</taxon>
        <taxon>Actinomycetota</taxon>
        <taxon>Actinomycetes</taxon>
        <taxon>Micrococcales</taxon>
        <taxon>Micrococcaceae</taxon>
        <taxon>Glutamicibacter</taxon>
    </lineage>
</organism>
<evidence type="ECO:0000313" key="4">
    <source>
        <dbReference type="Proteomes" id="UP000307000"/>
    </source>
</evidence>
<evidence type="ECO:0000256" key="1">
    <source>
        <dbReference type="SAM" id="MobiDB-lite"/>
    </source>
</evidence>
<dbReference type="EMBL" id="CP034412">
    <property type="protein sequence ID" value="QCY47906.1"/>
    <property type="molecule type" value="Genomic_DNA"/>
</dbReference>
<accession>A0A5B7WUV9</accession>
<dbReference type="AlphaFoldDB" id="A0A5B7WUV9"/>
<keyword evidence="2" id="KW-0472">Membrane</keyword>
<dbReference type="KEGG" id="gcr:GcLGCM259_2196"/>
<name>A0A5B7WUV9_9MICC</name>
<dbReference type="Proteomes" id="UP000307000">
    <property type="component" value="Chromosome"/>
</dbReference>
<protein>
    <recommendedName>
        <fullName evidence="5">DUF4229 domain-containing protein</fullName>
    </recommendedName>
</protein>
<evidence type="ECO:0000256" key="2">
    <source>
        <dbReference type="SAM" id="Phobius"/>
    </source>
</evidence>
<feature type="transmembrane region" description="Helical" evidence="2">
    <location>
        <begin position="34"/>
        <end position="55"/>
    </location>
</feature>
<dbReference type="Pfam" id="PF14012">
    <property type="entry name" value="DUF4229"/>
    <property type="match status" value="1"/>
</dbReference>
<evidence type="ECO:0008006" key="5">
    <source>
        <dbReference type="Google" id="ProtNLM"/>
    </source>
</evidence>
<proteinExistence type="predicted"/>
<evidence type="ECO:0000313" key="3">
    <source>
        <dbReference type="EMBL" id="QCY47906.1"/>
    </source>
</evidence>
<sequence length="100" mass="11574">MLGRLDYVQFLKYSVLRLGIFLIVFFALWQLMGWPIFVAALIGLIIAFAVTYLFFNKLRLAAGADVQRLFSRTSSRKTPKQRADEDVEDAFDEQQRHDGQ</sequence>
<feature type="region of interest" description="Disordered" evidence="1">
    <location>
        <begin position="72"/>
        <end position="100"/>
    </location>
</feature>
<keyword evidence="2" id="KW-0812">Transmembrane</keyword>
<keyword evidence="2" id="KW-1133">Transmembrane helix</keyword>
<keyword evidence="4" id="KW-1185">Reference proteome</keyword>
<dbReference type="InterPro" id="IPR025323">
    <property type="entry name" value="DUF4229"/>
</dbReference>
<feature type="transmembrane region" description="Helical" evidence="2">
    <location>
        <begin position="7"/>
        <end position="28"/>
    </location>
</feature>